<dbReference type="STRING" id="431595.K3WEN1"/>
<feature type="compositionally biased region" description="Polar residues" evidence="1">
    <location>
        <begin position="1"/>
        <end position="11"/>
    </location>
</feature>
<name>K3WEN1_GLOUD</name>
<organism evidence="3 4">
    <name type="scientific">Globisporangium ultimum (strain ATCC 200006 / CBS 805.95 / DAOM BR144)</name>
    <name type="common">Pythium ultimum</name>
    <dbReference type="NCBI Taxonomy" id="431595"/>
    <lineage>
        <taxon>Eukaryota</taxon>
        <taxon>Sar</taxon>
        <taxon>Stramenopiles</taxon>
        <taxon>Oomycota</taxon>
        <taxon>Peronosporomycetes</taxon>
        <taxon>Pythiales</taxon>
        <taxon>Pythiaceae</taxon>
        <taxon>Globisporangium</taxon>
    </lineage>
</organism>
<keyword evidence="4" id="KW-1185">Reference proteome</keyword>
<feature type="region of interest" description="Disordered" evidence="1">
    <location>
        <begin position="369"/>
        <end position="404"/>
    </location>
</feature>
<feature type="region of interest" description="Disordered" evidence="1">
    <location>
        <begin position="503"/>
        <end position="755"/>
    </location>
</feature>
<reference evidence="4" key="1">
    <citation type="journal article" date="2010" name="Genome Biol.">
        <title>Genome sequence of the necrotrophic plant pathogen Pythium ultimum reveals original pathogenicity mechanisms and effector repertoire.</title>
        <authorList>
            <person name="Levesque C.A."/>
            <person name="Brouwer H."/>
            <person name="Cano L."/>
            <person name="Hamilton J.P."/>
            <person name="Holt C."/>
            <person name="Huitema E."/>
            <person name="Raffaele S."/>
            <person name="Robideau G.P."/>
            <person name="Thines M."/>
            <person name="Win J."/>
            <person name="Zerillo M.M."/>
            <person name="Beakes G.W."/>
            <person name="Boore J.L."/>
            <person name="Busam D."/>
            <person name="Dumas B."/>
            <person name="Ferriera S."/>
            <person name="Fuerstenberg S.I."/>
            <person name="Gachon C.M."/>
            <person name="Gaulin E."/>
            <person name="Govers F."/>
            <person name="Grenville-Briggs L."/>
            <person name="Horner N."/>
            <person name="Hostetler J."/>
            <person name="Jiang R.H."/>
            <person name="Johnson J."/>
            <person name="Krajaejun T."/>
            <person name="Lin H."/>
            <person name="Meijer H.J."/>
            <person name="Moore B."/>
            <person name="Morris P."/>
            <person name="Phuntmart V."/>
            <person name="Puiu D."/>
            <person name="Shetty J."/>
            <person name="Stajich J.E."/>
            <person name="Tripathy S."/>
            <person name="Wawra S."/>
            <person name="van West P."/>
            <person name="Whitty B.R."/>
            <person name="Coutinho P.M."/>
            <person name="Henrissat B."/>
            <person name="Martin F."/>
            <person name="Thomas P.D."/>
            <person name="Tyler B.M."/>
            <person name="De Vries R.P."/>
            <person name="Kamoun S."/>
            <person name="Yandell M."/>
            <person name="Tisserat N."/>
            <person name="Buell C.R."/>
        </authorList>
    </citation>
    <scope>NUCLEOTIDE SEQUENCE</scope>
    <source>
        <strain evidence="4">DAOM:BR144</strain>
    </source>
</reference>
<feature type="region of interest" description="Disordered" evidence="1">
    <location>
        <begin position="422"/>
        <end position="485"/>
    </location>
</feature>
<feature type="compositionally biased region" description="Polar residues" evidence="1">
    <location>
        <begin position="550"/>
        <end position="565"/>
    </location>
</feature>
<dbReference type="OMA" id="FKILATM"/>
<feature type="compositionally biased region" description="Low complexity" evidence="1">
    <location>
        <begin position="13"/>
        <end position="36"/>
    </location>
</feature>
<dbReference type="HOGENOM" id="CLU_288786_0_0_1"/>
<feature type="compositionally biased region" description="Basic and acidic residues" evidence="1">
    <location>
        <begin position="433"/>
        <end position="448"/>
    </location>
</feature>
<dbReference type="eggNOG" id="ENOG502R693">
    <property type="taxonomic scope" value="Eukaryota"/>
</dbReference>
<feature type="compositionally biased region" description="Basic and acidic residues" evidence="1">
    <location>
        <begin position="193"/>
        <end position="203"/>
    </location>
</feature>
<feature type="region of interest" description="Disordered" evidence="1">
    <location>
        <begin position="1"/>
        <end position="51"/>
    </location>
</feature>
<reference evidence="4" key="2">
    <citation type="submission" date="2010-04" db="EMBL/GenBank/DDBJ databases">
        <authorList>
            <person name="Buell R."/>
            <person name="Hamilton J."/>
            <person name="Hostetler J."/>
        </authorList>
    </citation>
    <scope>NUCLEOTIDE SEQUENCE [LARGE SCALE GENOMIC DNA]</scope>
    <source>
        <strain evidence="4">DAOM:BR144</strain>
    </source>
</reference>
<accession>K3WEN1</accession>
<feature type="compositionally biased region" description="Low complexity" evidence="1">
    <location>
        <begin position="634"/>
        <end position="647"/>
    </location>
</feature>
<feature type="compositionally biased region" description="Polar residues" evidence="1">
    <location>
        <begin position="595"/>
        <end position="624"/>
    </location>
</feature>
<evidence type="ECO:0000313" key="4">
    <source>
        <dbReference type="Proteomes" id="UP000019132"/>
    </source>
</evidence>
<dbReference type="InterPro" id="IPR036034">
    <property type="entry name" value="PDZ_sf"/>
</dbReference>
<sequence>MSRKNFSSLSHFASKAGIGSGSSSSASSSAPTSAAAPMSNGNTGGVNSVPGKNGYSGGGGYSSASAGSAPKRPTWADKIREKLPELGEHEYEVLWERGVLGVIFLESEKDGIPYVSKATESCISPAVSAGDVLKYVNTVRSSDHSFSDFFKILATMKKPVLLRFERPSQALSTTSSDEDSPLDQRSSSAIGMESDRSLQDDLAPKVLRSNSVPQSEKSKPSRSAFWRTVSSKEYAQDPVPAPVPAPAQSPPAQQVVTLAPPKTKISPRDNGYGTNALHSGVEYYEYEVYWETGSLGLFFGEDRLTSLPVVTRSTPGANPIVQQMVAVNDTLVSANGVQSREYSFEAFFGRLQQMKKPVRLIFKRKVDPSPAHIPARGRKPSVTVDELTSPSEDGSLARRVSTPPPPIVEEEEVATRISQARINEARTPPDSPIRARESRRLQKSELDAVLRGAKPASPNTRDAAPGSSTYSESYQHRTAASSPTLNLARDTAAIMSSASESQQFRGSALSPHFASRESVKITSPVPDPQPKRNPTLSPRNLAQDSAAIMGNQQAQQSPERPSSVVQEAPVSPVLPEQAMARSSSQNAMEYFDLFPSSTVPDSQKAQNVSPSNKAAQRDSVSTAAVVQDVPAKRSSVSSSSPESETSVLANARMPELDGPVFVLGRSPPSSPRRASQCNSEKDVKSELSLAKAPSRRSSGEETAVEYNAQSRKNASEESQSIWEMAAQEESMDDTQPVTESHQASDPADTGIVADGVGYPQDSAAELVVAEAVEEPVVGVALGIIAEVEVGIVVDASEAEGNLIMGGEPGLVLPVLPPEDTMVVLDDHSPQLGDLMSNQGAVNEKTELEADDGLDKSELADMDPDAMDAIDQAPDITADIDGNDVMPQVSKIKGGTHSPFKNQRATVNANLAKYKRKAKNSRAVVKLPALTEGDALTVPLVAPLAVNTTVQVRGRSKPKPSMLETPDSTTYLVKWKESRSIGLQLKEVRFAKGVYPLVTDVCQEPCCEMLKHVCVGDIIVEINGRNTSLMGVKKTVNFLKTCTKTTLLKLRHGPAFVSQRVSAHV</sequence>
<evidence type="ECO:0000313" key="3">
    <source>
        <dbReference type="EnsemblProtists" id="PYU1_T003422"/>
    </source>
</evidence>
<dbReference type="AlphaFoldDB" id="K3WEN1"/>
<feature type="compositionally biased region" description="Polar residues" evidence="1">
    <location>
        <begin position="707"/>
        <end position="721"/>
    </location>
</feature>
<evidence type="ECO:0000259" key="2">
    <source>
        <dbReference type="Pfam" id="PF00595"/>
    </source>
</evidence>
<dbReference type="Pfam" id="PF00595">
    <property type="entry name" value="PDZ"/>
    <property type="match status" value="1"/>
</dbReference>
<feature type="compositionally biased region" description="Polar residues" evidence="1">
    <location>
        <begin position="532"/>
        <end position="543"/>
    </location>
</feature>
<reference evidence="3" key="3">
    <citation type="submission" date="2015-02" db="UniProtKB">
        <authorList>
            <consortium name="EnsemblProtists"/>
        </authorList>
    </citation>
    <scope>IDENTIFICATION</scope>
    <source>
        <strain evidence="3">DAOM BR144</strain>
    </source>
</reference>
<dbReference type="Proteomes" id="UP000019132">
    <property type="component" value="Unassembled WGS sequence"/>
</dbReference>
<dbReference type="InParanoid" id="K3WEN1"/>
<feature type="region of interest" description="Disordered" evidence="1">
    <location>
        <begin position="169"/>
        <end position="224"/>
    </location>
</feature>
<dbReference type="SUPFAM" id="SSF50156">
    <property type="entry name" value="PDZ domain-like"/>
    <property type="match status" value="1"/>
</dbReference>
<dbReference type="EMBL" id="GL376603">
    <property type="status" value="NOT_ANNOTATED_CDS"/>
    <property type="molecule type" value="Genomic_DNA"/>
</dbReference>
<feature type="domain" description="PDZ" evidence="2">
    <location>
        <begin position="977"/>
        <end position="1047"/>
    </location>
</feature>
<proteinExistence type="predicted"/>
<evidence type="ECO:0000256" key="1">
    <source>
        <dbReference type="SAM" id="MobiDB-lite"/>
    </source>
</evidence>
<dbReference type="Gene3D" id="2.30.42.10">
    <property type="match status" value="1"/>
</dbReference>
<feature type="compositionally biased region" description="Polar residues" evidence="1">
    <location>
        <begin position="733"/>
        <end position="743"/>
    </location>
</feature>
<protein>
    <recommendedName>
        <fullName evidence="2">PDZ domain-containing protein</fullName>
    </recommendedName>
</protein>
<dbReference type="EnsemblProtists" id="PYU1_T003422">
    <property type="protein sequence ID" value="PYU1_T003422"/>
    <property type="gene ID" value="PYU1_G003412"/>
</dbReference>
<feature type="compositionally biased region" description="Polar residues" evidence="1">
    <location>
        <begin position="466"/>
        <end position="485"/>
    </location>
</feature>
<dbReference type="InterPro" id="IPR001478">
    <property type="entry name" value="PDZ"/>
</dbReference>
<dbReference type="VEuPathDB" id="FungiDB:PYU1_G003412"/>